<dbReference type="OrthoDB" id="2373987at2759"/>
<accession>A0A8K0TNI2</accession>
<evidence type="ECO:0000313" key="3">
    <source>
        <dbReference type="EMBL" id="KAH7368455.1"/>
    </source>
</evidence>
<evidence type="ECO:0000256" key="1">
    <source>
        <dbReference type="SAM" id="MobiDB-lite"/>
    </source>
</evidence>
<feature type="signal peptide" evidence="2">
    <location>
        <begin position="1"/>
        <end position="20"/>
    </location>
</feature>
<evidence type="ECO:0000313" key="4">
    <source>
        <dbReference type="Proteomes" id="UP000813385"/>
    </source>
</evidence>
<organism evidence="3 4">
    <name type="scientific">Plectosphaerella cucumerina</name>
    <dbReference type="NCBI Taxonomy" id="40658"/>
    <lineage>
        <taxon>Eukaryota</taxon>
        <taxon>Fungi</taxon>
        <taxon>Dikarya</taxon>
        <taxon>Ascomycota</taxon>
        <taxon>Pezizomycotina</taxon>
        <taxon>Sordariomycetes</taxon>
        <taxon>Hypocreomycetidae</taxon>
        <taxon>Glomerellales</taxon>
        <taxon>Plectosphaerellaceae</taxon>
        <taxon>Plectosphaerella</taxon>
    </lineage>
</organism>
<sequence>MNSAATVLIIAAMTTAIVAAARIINKRGAGHLPASVSNEKVKTETRKHPFDEEVKAQFRSLTAPNDCPQDSKSA</sequence>
<feature type="compositionally biased region" description="Polar residues" evidence="1">
    <location>
        <begin position="59"/>
        <end position="74"/>
    </location>
</feature>
<keyword evidence="4" id="KW-1185">Reference proteome</keyword>
<protein>
    <recommendedName>
        <fullName evidence="5">Secreted protein</fullName>
    </recommendedName>
</protein>
<dbReference type="Proteomes" id="UP000813385">
    <property type="component" value="Unassembled WGS sequence"/>
</dbReference>
<name>A0A8K0TNI2_9PEZI</name>
<dbReference type="AlphaFoldDB" id="A0A8K0TNI2"/>
<feature type="region of interest" description="Disordered" evidence="1">
    <location>
        <begin position="29"/>
        <end position="74"/>
    </location>
</feature>
<feature type="chain" id="PRO_5035432239" description="Secreted protein" evidence="2">
    <location>
        <begin position="21"/>
        <end position="74"/>
    </location>
</feature>
<dbReference type="EMBL" id="JAGPXD010000002">
    <property type="protein sequence ID" value="KAH7368455.1"/>
    <property type="molecule type" value="Genomic_DNA"/>
</dbReference>
<keyword evidence="2" id="KW-0732">Signal</keyword>
<evidence type="ECO:0008006" key="5">
    <source>
        <dbReference type="Google" id="ProtNLM"/>
    </source>
</evidence>
<reference evidence="3" key="1">
    <citation type="journal article" date="2021" name="Nat. Commun.">
        <title>Genetic determinants of endophytism in the Arabidopsis root mycobiome.</title>
        <authorList>
            <person name="Mesny F."/>
            <person name="Miyauchi S."/>
            <person name="Thiergart T."/>
            <person name="Pickel B."/>
            <person name="Atanasova L."/>
            <person name="Karlsson M."/>
            <person name="Huettel B."/>
            <person name="Barry K.W."/>
            <person name="Haridas S."/>
            <person name="Chen C."/>
            <person name="Bauer D."/>
            <person name="Andreopoulos W."/>
            <person name="Pangilinan J."/>
            <person name="LaButti K."/>
            <person name="Riley R."/>
            <person name="Lipzen A."/>
            <person name="Clum A."/>
            <person name="Drula E."/>
            <person name="Henrissat B."/>
            <person name="Kohler A."/>
            <person name="Grigoriev I.V."/>
            <person name="Martin F.M."/>
            <person name="Hacquard S."/>
        </authorList>
    </citation>
    <scope>NUCLEOTIDE SEQUENCE</scope>
    <source>
        <strain evidence="3">MPI-CAGE-AT-0016</strain>
    </source>
</reference>
<proteinExistence type="predicted"/>
<feature type="compositionally biased region" description="Basic and acidic residues" evidence="1">
    <location>
        <begin position="39"/>
        <end position="56"/>
    </location>
</feature>
<evidence type="ECO:0000256" key="2">
    <source>
        <dbReference type="SAM" id="SignalP"/>
    </source>
</evidence>
<comment type="caution">
    <text evidence="3">The sequence shown here is derived from an EMBL/GenBank/DDBJ whole genome shotgun (WGS) entry which is preliminary data.</text>
</comment>
<gene>
    <name evidence="3" type="ORF">B0T11DRAFT_326636</name>
</gene>